<feature type="region of interest" description="Disordered" evidence="3">
    <location>
        <begin position="447"/>
        <end position="473"/>
    </location>
</feature>
<comment type="caution">
    <text evidence="5">The sequence shown here is derived from an EMBL/GenBank/DDBJ whole genome shotgun (WGS) entry which is preliminary data.</text>
</comment>
<dbReference type="GO" id="GO:0016874">
    <property type="term" value="F:ligase activity"/>
    <property type="evidence" value="ECO:0007669"/>
    <property type="project" value="UniProtKB-KW"/>
</dbReference>
<keyword evidence="6" id="KW-1185">Reference proteome</keyword>
<dbReference type="PROSITE" id="PS50127">
    <property type="entry name" value="UBC_2"/>
    <property type="match status" value="1"/>
</dbReference>
<dbReference type="PANTHER" id="PTHR46116:SF15">
    <property type="entry name" value="(E3-INDEPENDENT) E2 UBIQUITIN-CONJUGATING ENZYME"/>
    <property type="match status" value="1"/>
</dbReference>
<keyword evidence="1" id="KW-0808">Transferase</keyword>
<feature type="region of interest" description="Disordered" evidence="3">
    <location>
        <begin position="730"/>
        <end position="751"/>
    </location>
</feature>
<dbReference type="SMART" id="SM00212">
    <property type="entry name" value="UBCc"/>
    <property type="match status" value="1"/>
</dbReference>
<evidence type="ECO:0000313" key="6">
    <source>
        <dbReference type="Proteomes" id="UP001196413"/>
    </source>
</evidence>
<dbReference type="Gene3D" id="3.10.110.10">
    <property type="entry name" value="Ubiquitin Conjugating Enzyme"/>
    <property type="match status" value="1"/>
</dbReference>
<keyword evidence="2" id="KW-0833">Ubl conjugation pathway</keyword>
<evidence type="ECO:0000259" key="4">
    <source>
        <dbReference type="PROSITE" id="PS50127"/>
    </source>
</evidence>
<organism evidence="5 6">
    <name type="scientific">Parelaphostrongylus tenuis</name>
    <name type="common">Meningeal worm</name>
    <dbReference type="NCBI Taxonomy" id="148309"/>
    <lineage>
        <taxon>Eukaryota</taxon>
        <taxon>Metazoa</taxon>
        <taxon>Ecdysozoa</taxon>
        <taxon>Nematoda</taxon>
        <taxon>Chromadorea</taxon>
        <taxon>Rhabditida</taxon>
        <taxon>Rhabditina</taxon>
        <taxon>Rhabditomorpha</taxon>
        <taxon>Strongyloidea</taxon>
        <taxon>Metastrongylidae</taxon>
        <taxon>Parelaphostrongylus</taxon>
    </lineage>
</organism>
<reference evidence="5" key="1">
    <citation type="submission" date="2021-06" db="EMBL/GenBank/DDBJ databases">
        <title>Parelaphostrongylus tenuis whole genome reference sequence.</title>
        <authorList>
            <person name="Garwood T.J."/>
            <person name="Larsen P.A."/>
            <person name="Fountain-Jones N.M."/>
            <person name="Garbe J.R."/>
            <person name="Macchietto M.G."/>
            <person name="Kania S.A."/>
            <person name="Gerhold R.W."/>
            <person name="Richards J.E."/>
            <person name="Wolf T.M."/>
        </authorList>
    </citation>
    <scope>NUCLEOTIDE SEQUENCE</scope>
    <source>
        <strain evidence="5">MNPRO001-30</strain>
        <tissue evidence="5">Meninges</tissue>
    </source>
</reference>
<gene>
    <name evidence="5" type="primary">UBE2O</name>
    <name evidence="5" type="ORF">KIN20_002256</name>
</gene>
<keyword evidence="5" id="KW-0436">Ligase</keyword>
<name>A0AAD5LZI2_PARTN</name>
<dbReference type="PANTHER" id="PTHR46116">
    <property type="entry name" value="(E3-INDEPENDENT) E2 UBIQUITIN-CONJUGATING ENZYME"/>
    <property type="match status" value="1"/>
</dbReference>
<dbReference type="EMBL" id="JAHQIW010000296">
    <property type="protein sequence ID" value="KAJ1347238.1"/>
    <property type="molecule type" value="Genomic_DNA"/>
</dbReference>
<evidence type="ECO:0000256" key="2">
    <source>
        <dbReference type="ARBA" id="ARBA00022786"/>
    </source>
</evidence>
<accession>A0AAD5LZI2</accession>
<dbReference type="Pfam" id="PF00179">
    <property type="entry name" value="UQ_con"/>
    <property type="match status" value="1"/>
</dbReference>
<sequence>MESRKKLWPFDIVPLQYLDDSLESDDEDEMSTSEADQSEHISLFSVTLDEVREVLCRLGFSYSGTSNQPNVICEEEVIAVSKHLLEYYPPLENFTKEISPEDDDARNVEIFFAGVMLEASGEKCNELSKPLVQFAALMANAYRSRLLPECFDIQLLSVLVDGYTSGSVSFRNSRFNKEGDELAFSLNESINNARRYPEWLPIFHCISELFRGCYENSLRITLRSVFYMFDRTYFFPRYLSWEYVMFLNNTIRMASQIVDNDSGCVPIQKCVYWTTGEKHSFDKLPRITLISEASTRKIDLTMFAITLMAQIMDCEKQPVENISLLVGDEVAFVDFLESVPNMSLHSAINVTFAAALVLLTRCGILCQTASSDGFCVWKNLNFFFSYSYNPPVQVKYTVLHEIITFVRSVDFLTPALLQRLTEFTQSHSFEAVYNYVEHALDEKSKESENICETPCDPPNSEESASPTNDDRNGNIEGTFQVIDEFIDTVPNDVSDIPVGNKFYMTLYKEHKMLAKNMPDNIHVHAFANRLDVLHVLIIGPAGTPFETTPFFFKFKLPYDYPERPPNVTYVAYSQEQLNPNLYQNGKVCTSLLGTWSGKGVETWDPKKSNLLQVLLSIQALILVPEPYFNEAGYENRKLQSEMGDKSRRYNETAAINSLEYLHKIYMEPPTDFKNIIREFVRKSWPLLHRRISDWISGSASPSFPVMNSEGFKVALKKMACKITTTINAQEGEQTENAESLEVPEAVQSVST</sequence>
<dbReference type="CDD" id="cd23837">
    <property type="entry name" value="UBCc_UBE2O"/>
    <property type="match status" value="1"/>
</dbReference>
<dbReference type="AlphaFoldDB" id="A0AAD5LZI2"/>
<protein>
    <submittedName>
        <fullName evidence="5">E2/E3 hybrid ubiquitin-protein ligase ube2o</fullName>
    </submittedName>
</protein>
<dbReference type="SUPFAM" id="SSF54495">
    <property type="entry name" value="UBC-like"/>
    <property type="match status" value="1"/>
</dbReference>
<dbReference type="InterPro" id="IPR016135">
    <property type="entry name" value="UBQ-conjugating_enzyme/RWD"/>
</dbReference>
<evidence type="ECO:0000256" key="3">
    <source>
        <dbReference type="SAM" id="MobiDB-lite"/>
    </source>
</evidence>
<evidence type="ECO:0000313" key="5">
    <source>
        <dbReference type="EMBL" id="KAJ1347238.1"/>
    </source>
</evidence>
<feature type="domain" description="UBC core" evidence="4">
    <location>
        <begin position="501"/>
        <end position="662"/>
    </location>
</feature>
<evidence type="ECO:0000256" key="1">
    <source>
        <dbReference type="ARBA" id="ARBA00022679"/>
    </source>
</evidence>
<dbReference type="GO" id="GO:0061631">
    <property type="term" value="F:ubiquitin conjugating enzyme activity"/>
    <property type="evidence" value="ECO:0007669"/>
    <property type="project" value="TreeGrafter"/>
</dbReference>
<dbReference type="Proteomes" id="UP001196413">
    <property type="component" value="Unassembled WGS sequence"/>
</dbReference>
<dbReference type="InterPro" id="IPR000608">
    <property type="entry name" value="UBC"/>
</dbReference>
<proteinExistence type="predicted"/>